<protein>
    <submittedName>
        <fullName evidence="1">Uncharacterized protein</fullName>
    </submittedName>
</protein>
<evidence type="ECO:0000313" key="2">
    <source>
        <dbReference type="Proteomes" id="UP000192578"/>
    </source>
</evidence>
<evidence type="ECO:0000313" key="1">
    <source>
        <dbReference type="EMBL" id="OQV16846.1"/>
    </source>
</evidence>
<organism evidence="1 2">
    <name type="scientific">Hypsibius exemplaris</name>
    <name type="common">Freshwater tardigrade</name>
    <dbReference type="NCBI Taxonomy" id="2072580"/>
    <lineage>
        <taxon>Eukaryota</taxon>
        <taxon>Metazoa</taxon>
        <taxon>Ecdysozoa</taxon>
        <taxon>Tardigrada</taxon>
        <taxon>Eutardigrada</taxon>
        <taxon>Parachela</taxon>
        <taxon>Hypsibioidea</taxon>
        <taxon>Hypsibiidae</taxon>
        <taxon>Hypsibius</taxon>
    </lineage>
</organism>
<reference evidence="2" key="1">
    <citation type="submission" date="2017-01" db="EMBL/GenBank/DDBJ databases">
        <title>Comparative genomics of anhydrobiosis in the tardigrade Hypsibius dujardini.</title>
        <authorList>
            <person name="Yoshida Y."/>
            <person name="Koutsovoulos G."/>
            <person name="Laetsch D."/>
            <person name="Stevens L."/>
            <person name="Kumar S."/>
            <person name="Horikawa D."/>
            <person name="Ishino K."/>
            <person name="Komine S."/>
            <person name="Tomita M."/>
            <person name="Blaxter M."/>
            <person name="Arakawa K."/>
        </authorList>
    </citation>
    <scope>NUCLEOTIDE SEQUENCE [LARGE SCALE GENOMIC DNA]</scope>
    <source>
        <strain evidence="2">Z151</strain>
    </source>
</reference>
<name>A0A1W0WNP5_HYPEX</name>
<accession>A0A1W0WNP5</accession>
<dbReference type="AlphaFoldDB" id="A0A1W0WNP5"/>
<comment type="caution">
    <text evidence="1">The sequence shown here is derived from an EMBL/GenBank/DDBJ whole genome shotgun (WGS) entry which is preliminary data.</text>
</comment>
<dbReference type="Proteomes" id="UP000192578">
    <property type="component" value="Unassembled WGS sequence"/>
</dbReference>
<proteinExistence type="predicted"/>
<keyword evidence="2" id="KW-1185">Reference proteome</keyword>
<sequence>MLSEEARLLIVFQLRVGRSIPEIVSIFKTPSRKSTIYSVAKEFAAGVEEKSKRKQKHPWKIDSKTTATIIRRLLTLSPPILPMSSLKPSKYRQRPPGS</sequence>
<dbReference type="EMBL" id="MTYJ01000069">
    <property type="protein sequence ID" value="OQV16846.1"/>
    <property type="molecule type" value="Genomic_DNA"/>
</dbReference>
<gene>
    <name evidence="1" type="ORF">BV898_09018</name>
</gene>